<dbReference type="PANTHER" id="PTHR11653:SF2">
    <property type="entry name" value="PARVALBUMIN ALPHA"/>
    <property type="match status" value="1"/>
</dbReference>
<dbReference type="PROSITE" id="PS50222">
    <property type="entry name" value="EF_HAND_2"/>
    <property type="match status" value="2"/>
</dbReference>
<feature type="binding site" evidence="5">
    <location>
        <position position="52"/>
    </location>
    <ligand>
        <name>Ca(2+)</name>
        <dbReference type="ChEBI" id="CHEBI:29108"/>
        <label>1</label>
    </ligand>
</feature>
<gene>
    <name evidence="8" type="primary">PVALB</name>
</gene>
<dbReference type="InterPro" id="IPR008080">
    <property type="entry name" value="Parvalbumin"/>
</dbReference>
<dbReference type="PANTHER" id="PTHR11653">
    <property type="entry name" value="PARVALBUMIN ALPHA"/>
    <property type="match status" value="1"/>
</dbReference>
<feature type="binding site" evidence="5">
    <location>
        <position position="91"/>
    </location>
    <ligand>
        <name>Ca(2+)</name>
        <dbReference type="ChEBI" id="CHEBI:29108"/>
        <label>2</label>
    </ligand>
</feature>
<dbReference type="SUPFAM" id="SSF47473">
    <property type="entry name" value="EF-hand"/>
    <property type="match status" value="1"/>
</dbReference>
<dbReference type="Ensembl" id="ENSGALT00010035822.1">
    <property type="protein sequence ID" value="ENSGALP00010020774.1"/>
    <property type="gene ID" value="ENSGALG00010014889.1"/>
</dbReference>
<sequence length="106" mass="11743">MHRWDRGGLAKGWGGAAAESFNYKKFFEMVGLKKKSPEDVKKVFHILDKDRSGFIEEEELKFVLKGFTPDGRDLSDKETKALLAAGDKDGDGKIGADEFATMVAES</sequence>
<reference evidence="8" key="3">
    <citation type="submission" date="2025-09" db="UniProtKB">
        <authorList>
            <consortium name="Ensembl"/>
        </authorList>
    </citation>
    <scope>IDENTIFICATION</scope>
    <source>
        <strain evidence="8">broiler</strain>
    </source>
</reference>
<evidence type="ECO:0000313" key="9">
    <source>
        <dbReference type="Proteomes" id="UP000000539"/>
    </source>
</evidence>
<dbReference type="SMART" id="SM00054">
    <property type="entry name" value="EFh"/>
    <property type="match status" value="2"/>
</dbReference>
<keyword evidence="9" id="KW-1185">Reference proteome</keyword>
<feature type="binding site" evidence="5">
    <location>
        <position position="50"/>
    </location>
    <ligand>
        <name>Ca(2+)</name>
        <dbReference type="ChEBI" id="CHEBI:29108"/>
        <label>1</label>
    </ligand>
</feature>
<feature type="binding site" evidence="5">
    <location>
        <position position="89"/>
    </location>
    <ligand>
        <name>Ca(2+)</name>
        <dbReference type="ChEBI" id="CHEBI:29108"/>
        <label>1</label>
    </ligand>
</feature>
<comment type="function">
    <text evidence="6">In muscle, parvalbumin is thought to be involved in relaxation after contraction. It binds two calcium ions.</text>
</comment>
<protein>
    <recommendedName>
        <fullName evidence="6">Parvalbumin</fullName>
    </recommendedName>
</protein>
<evidence type="ECO:0000256" key="6">
    <source>
        <dbReference type="RuleBase" id="RU368048"/>
    </source>
</evidence>
<feature type="binding site" evidence="5">
    <location>
        <position position="59"/>
    </location>
    <ligand>
        <name>Ca(2+)</name>
        <dbReference type="ChEBI" id="CHEBI:29108"/>
        <label>1</label>
    </ligand>
</feature>
<dbReference type="InterPro" id="IPR002048">
    <property type="entry name" value="EF_hand_dom"/>
</dbReference>
<name>A0A8V0YQ28_CHICK</name>
<evidence type="ECO:0000256" key="5">
    <source>
        <dbReference type="PIRSR" id="PIRSR608080-1"/>
    </source>
</evidence>
<feature type="binding site" evidence="5">
    <location>
        <position position="98"/>
    </location>
    <ligand>
        <name>Ca(2+)</name>
        <dbReference type="ChEBI" id="CHEBI:29108"/>
        <label>1</label>
    </ligand>
</feature>
<feature type="binding site" evidence="5">
    <location>
        <position position="93"/>
    </location>
    <ligand>
        <name>Ca(2+)</name>
        <dbReference type="ChEBI" id="CHEBI:29108"/>
        <label>2</label>
    </ligand>
</feature>
<proteinExistence type="inferred from homology"/>
<keyword evidence="2 5" id="KW-0479">Metal-binding</keyword>
<comment type="similarity">
    <text evidence="1 6">Belongs to the parvalbumin family.</text>
</comment>
<dbReference type="CDD" id="cd16254">
    <property type="entry name" value="EFh_parvalbumin_alpha"/>
    <property type="match status" value="1"/>
</dbReference>
<feature type="binding site" evidence="5">
    <location>
        <position position="54"/>
    </location>
    <ligand>
        <name>Ca(2+)</name>
        <dbReference type="ChEBI" id="CHEBI:29108"/>
        <label>1</label>
    </ligand>
</feature>
<dbReference type="Pfam" id="PF13499">
    <property type="entry name" value="EF-hand_7"/>
    <property type="match status" value="1"/>
</dbReference>
<feature type="binding site" evidence="5">
    <location>
        <position position="48"/>
    </location>
    <ligand>
        <name>Ca(2+)</name>
        <dbReference type="ChEBI" id="CHEBI:29108"/>
        <label>1</label>
    </ligand>
</feature>
<reference evidence="8" key="2">
    <citation type="submission" date="2025-08" db="UniProtKB">
        <authorList>
            <consortium name="Ensembl"/>
        </authorList>
    </citation>
    <scope>IDENTIFICATION</scope>
    <source>
        <strain evidence="8">broiler</strain>
    </source>
</reference>
<dbReference type="PROSITE" id="PS00018">
    <property type="entry name" value="EF_HAND_1"/>
    <property type="match status" value="2"/>
</dbReference>
<feature type="binding site" evidence="5">
    <location>
        <position position="87"/>
    </location>
    <ligand>
        <name>Ca(2+)</name>
        <dbReference type="ChEBI" id="CHEBI:29108"/>
        <label>1</label>
    </ligand>
</feature>
<keyword evidence="3" id="KW-0677">Repeat</keyword>
<dbReference type="PRINTS" id="PR01697">
    <property type="entry name" value="PARVALBUMIN"/>
</dbReference>
<evidence type="ECO:0000256" key="2">
    <source>
        <dbReference type="ARBA" id="ARBA00022723"/>
    </source>
</evidence>
<evidence type="ECO:0000256" key="4">
    <source>
        <dbReference type="ARBA" id="ARBA00022837"/>
    </source>
</evidence>
<evidence type="ECO:0000313" key="8">
    <source>
        <dbReference type="Ensembl" id="ENSGALP00010020774.1"/>
    </source>
</evidence>
<feature type="domain" description="EF-hand" evidence="7">
    <location>
        <begin position="35"/>
        <end position="70"/>
    </location>
</feature>
<evidence type="ECO:0000256" key="3">
    <source>
        <dbReference type="ARBA" id="ARBA00022737"/>
    </source>
</evidence>
<feature type="domain" description="EF-hand" evidence="7">
    <location>
        <begin position="74"/>
        <end position="106"/>
    </location>
</feature>
<keyword evidence="4 5" id="KW-0106">Calcium</keyword>
<evidence type="ECO:0000256" key="1">
    <source>
        <dbReference type="ARBA" id="ARBA00009753"/>
    </source>
</evidence>
<dbReference type="GeneTree" id="ENSGT00940000159653"/>
<dbReference type="InterPro" id="IPR018247">
    <property type="entry name" value="EF_Hand_1_Ca_BS"/>
</dbReference>
<dbReference type="FunFam" id="1.10.238.10:FF:000060">
    <property type="entry name" value="Parvalbumin, thymic"/>
    <property type="match status" value="1"/>
</dbReference>
<dbReference type="AlphaFoldDB" id="A0A8V0YQ28"/>
<accession>A0A8V0YQ28</accession>
<reference evidence="8" key="1">
    <citation type="submission" date="2020-11" db="EMBL/GenBank/DDBJ databases">
        <title>Gallus gallus (Chicken) genome, bGalGal1, GRCg7b, maternal haplotype autosomes + Z &amp; W.</title>
        <authorList>
            <person name="Warren W."/>
            <person name="Formenti G."/>
            <person name="Fedrigo O."/>
            <person name="Haase B."/>
            <person name="Mountcastle J."/>
            <person name="Balacco J."/>
            <person name="Tracey A."/>
            <person name="Schneider V."/>
            <person name="Okimoto R."/>
            <person name="Cheng H."/>
            <person name="Hawken R."/>
            <person name="Howe K."/>
            <person name="Jarvis E.D."/>
        </authorList>
    </citation>
    <scope>NUCLEOTIDE SEQUENCE [LARGE SCALE GENOMIC DNA]</scope>
    <source>
        <strain evidence="8">Broiler</strain>
    </source>
</reference>
<dbReference type="InterPro" id="IPR011992">
    <property type="entry name" value="EF-hand-dom_pair"/>
</dbReference>
<dbReference type="GO" id="GO:0005509">
    <property type="term" value="F:calcium ion binding"/>
    <property type="evidence" value="ECO:0007669"/>
    <property type="project" value="UniProtKB-UniRule"/>
</dbReference>
<dbReference type="Proteomes" id="UP000000539">
    <property type="component" value="Chromosome 1"/>
</dbReference>
<dbReference type="Gene3D" id="1.10.238.10">
    <property type="entry name" value="EF-hand"/>
    <property type="match status" value="1"/>
</dbReference>
<evidence type="ECO:0000259" key="7">
    <source>
        <dbReference type="PROSITE" id="PS50222"/>
    </source>
</evidence>
<organism evidence="8 9">
    <name type="scientific">Gallus gallus</name>
    <name type="common">Chicken</name>
    <dbReference type="NCBI Taxonomy" id="9031"/>
    <lineage>
        <taxon>Eukaryota</taxon>
        <taxon>Metazoa</taxon>
        <taxon>Chordata</taxon>
        <taxon>Craniata</taxon>
        <taxon>Vertebrata</taxon>
        <taxon>Euteleostomi</taxon>
        <taxon>Archelosauria</taxon>
        <taxon>Archosauria</taxon>
        <taxon>Dinosauria</taxon>
        <taxon>Saurischia</taxon>
        <taxon>Theropoda</taxon>
        <taxon>Coelurosauria</taxon>
        <taxon>Aves</taxon>
        <taxon>Neognathae</taxon>
        <taxon>Galloanserae</taxon>
        <taxon>Galliformes</taxon>
        <taxon>Phasianidae</taxon>
        <taxon>Phasianinae</taxon>
        <taxon>Gallus</taxon>
    </lineage>
</organism>
<dbReference type="OrthoDB" id="26525at2759"/>